<protein>
    <recommendedName>
        <fullName evidence="4">Actin interacting protein 3-like C-terminal domain-containing protein</fullName>
    </recommendedName>
</protein>
<reference evidence="5 6" key="1">
    <citation type="submission" date="2024-02" db="EMBL/GenBank/DDBJ databases">
        <authorList>
            <person name="Daric V."/>
            <person name="Darras S."/>
        </authorList>
    </citation>
    <scope>NUCLEOTIDE SEQUENCE [LARGE SCALE GENOMIC DNA]</scope>
</reference>
<feature type="coiled-coil region" evidence="2">
    <location>
        <begin position="1201"/>
        <end position="1235"/>
    </location>
</feature>
<evidence type="ECO:0000256" key="1">
    <source>
        <dbReference type="ARBA" id="ARBA00023054"/>
    </source>
</evidence>
<evidence type="ECO:0000256" key="3">
    <source>
        <dbReference type="SAM" id="MobiDB-lite"/>
    </source>
</evidence>
<evidence type="ECO:0000313" key="5">
    <source>
        <dbReference type="EMBL" id="CAK8675286.1"/>
    </source>
</evidence>
<feature type="domain" description="Actin interacting protein 3-like C-terminal" evidence="4">
    <location>
        <begin position="1011"/>
        <end position="1373"/>
    </location>
</feature>
<name>A0ABP0F7B6_CLALP</name>
<feature type="compositionally biased region" description="Polar residues" evidence="3">
    <location>
        <begin position="562"/>
        <end position="572"/>
    </location>
</feature>
<feature type="region of interest" description="Disordered" evidence="3">
    <location>
        <begin position="428"/>
        <end position="450"/>
    </location>
</feature>
<feature type="compositionally biased region" description="Basic and acidic residues" evidence="3">
    <location>
        <begin position="1015"/>
        <end position="1027"/>
    </location>
</feature>
<keyword evidence="6" id="KW-1185">Reference proteome</keyword>
<feature type="coiled-coil region" evidence="2">
    <location>
        <begin position="1122"/>
        <end position="1167"/>
    </location>
</feature>
<keyword evidence="1 2" id="KW-0175">Coiled coil</keyword>
<dbReference type="PANTHER" id="PTHR22741">
    <property type="entry name" value="P140CAP/SNIP-RELATED"/>
    <property type="match status" value="1"/>
</dbReference>
<dbReference type="PANTHER" id="PTHR22741:SF10">
    <property type="entry name" value="COILED-COIL DOMAIN-CONTAINING PROTEIN CG32809"/>
    <property type="match status" value="1"/>
</dbReference>
<sequence length="1637" mass="181645">MRNSFKLSIIWQCYKLENSTILYCVIYLEYCGERRVAILPNELTSLDTIRALFVQTYPGLLTMPMLDPQRHAIHLKNKKSGNYDEIENVSCIKDRSIIRVRPTGIPTPGNKKTTNSFKPRTIGLQNNQNTNNNNNKVLERNEEDISVTERNQRNFNKHKSGIKAPVKSLIRQYQSAPSLIKYAVTSSQTRDTKTSSRLPQKSSELPTKSKGKAPIPPPRSTKPTLLSLKPENAHSNIPTTNNNLRSGNGLGGGSVPQKGFSFIRSNHSASKPCNEMQDELGENITDDANSQRDLNVPVSLGLSPLCADKTSFSHPQHTPAVTVPINKASSVTTARQLEPSVARMDAPQQNRTILQTSPQGGNNAIQYSKVSTTTTTQSGVAGSRSISTKSMYPQVYQPSSNNPPNISKIPDDLELTNQLSIPESSLMYSHTNKTSSPERRATINSSGGSAGYCKGGRSFKGHQLKPVSIPIVPDVTSKSISNPEKNASPSDLSDITKETAELEEISNDYKSKISSISAEKCADTLITPNNTMSSLNDREEIGKCKQTLNKKGLFGLRRHVSNKSNGNRNPVSSAKYKNPVENDSFSSFSTPSPKTDEIHSTQRYTVSHLTSSESSLSSVASRLPSLGLSKSYPLSSGKATIPKTDILHNIVTRRSQLATSLENKMNSAHVKEASSAVISTASSEDEKEIVCDVMLDRATVISNHPGVLKNGNLVKSISSSSIPSDSGASNLSTTPSLRTKKVSFQDDVTVFSSNGISTFSNGLRQSDTDDIALDQSLSCDINEQNAASEDEKAVVSWNGEPFRQDYQRNDVQQMGSNVINGRYRPSTPRRSELPLYGDQTYQSNSLWSKQSNMYSHVAYQSAVAAAIESISGKQPTTTYNGGVNNSLRQTTQRHQPFSVSCTSPVPFVTRHEQNETKPKEQWSSQVCMSVTDTAYSTDNPGINLCRNLSKSDPNGLSTPSYFQTQGTRTENYSSNEPFNADTPPYYECCETTVKENQLSEALANVNVGSKIEEVKAETNRSQEENSEKGQVFESNNHAVNTTPNVDPPMTFLSKNDKPGSATSSRMVEMERHLASLTGMVESIITSQNEFPQSVLQGGGFQSQSATGKISDPLPFATLAGSNQQLKKQLLKLRSTANDLKEQLNELKRQQRKNMEQMNEMVNEKARDMTQFISNTAGAKLRPLRMRRIRLDQERHSYGLNASRTERQLSDVEAAVEELRNEVVERRCRVNAKEVEALVLQLSQAGRTVAQLKGSFPTLCEEIRAVGSGENEVIFAEEKFIEAEPPRLDDQLKRCKQLTATLFTLKKLATVQEARSKTPTSFASLRPTTPSQLMPRNAWEDPKLQKKRVLDDVKRTRVDHARRMESIQALEVAEKALNKTDYLSHIEQRRQKHLTQLYNQRDVDRPQESNLTTSESSSVESLPPPPPPLEATDRNFPEKAITQPGYYQFPPSYIPPVSQTDFHYNQLGNGSPVISSDVVGYLSSNHSPVAGRHLPLSNTGSLPKSYMSLHHYGYGMSPPTARRTPANLAHPQWGQQIDRPHSVPLQQINLGRMTPTPFKGDLSERNDISEQERQRFLEQQQQTYMEKNQRLKEQYSKLQQLQKRQRQQVIRKNANQNKSHPPPPYQPISLTSAKSSDV</sequence>
<dbReference type="EMBL" id="CAWYQH010000013">
    <property type="protein sequence ID" value="CAK8675286.1"/>
    <property type="molecule type" value="Genomic_DNA"/>
</dbReference>
<comment type="caution">
    <text evidence="5">The sequence shown here is derived from an EMBL/GenBank/DDBJ whole genome shotgun (WGS) entry which is preliminary data.</text>
</comment>
<feature type="compositionally biased region" description="Low complexity" evidence="3">
    <location>
        <begin position="125"/>
        <end position="135"/>
    </location>
</feature>
<dbReference type="Pfam" id="PF03915">
    <property type="entry name" value="AIP3"/>
    <property type="match status" value="1"/>
</dbReference>
<feature type="region of interest" description="Disordered" evidence="3">
    <location>
        <begin position="1598"/>
        <end position="1637"/>
    </location>
</feature>
<dbReference type="InterPro" id="IPR051825">
    <property type="entry name" value="SRCIN1"/>
</dbReference>
<feature type="region of interest" description="Disordered" evidence="3">
    <location>
        <begin position="184"/>
        <end position="247"/>
    </location>
</feature>
<feature type="region of interest" description="Disordered" evidence="3">
    <location>
        <begin position="1015"/>
        <end position="1051"/>
    </location>
</feature>
<feature type="region of interest" description="Disordered" evidence="3">
    <location>
        <begin position="1394"/>
        <end position="1433"/>
    </location>
</feature>
<feature type="compositionally biased region" description="Low complexity" evidence="3">
    <location>
        <begin position="1407"/>
        <end position="1420"/>
    </location>
</feature>
<accession>A0ABP0F7B6</accession>
<dbReference type="InterPro" id="IPR022782">
    <property type="entry name" value="AIP3-like_C"/>
</dbReference>
<evidence type="ECO:0000259" key="4">
    <source>
        <dbReference type="Pfam" id="PF03915"/>
    </source>
</evidence>
<feature type="compositionally biased region" description="Polar residues" evidence="3">
    <location>
        <begin position="1627"/>
        <end position="1637"/>
    </location>
</feature>
<dbReference type="Proteomes" id="UP001642483">
    <property type="component" value="Unassembled WGS sequence"/>
</dbReference>
<proteinExistence type="predicted"/>
<dbReference type="Gene3D" id="1.20.58.1540">
    <property type="entry name" value="Actin interacting protein 3, C-terminal domain"/>
    <property type="match status" value="1"/>
</dbReference>
<feature type="region of interest" description="Disordered" evidence="3">
    <location>
        <begin position="102"/>
        <end position="135"/>
    </location>
</feature>
<evidence type="ECO:0000313" key="6">
    <source>
        <dbReference type="Proteomes" id="UP001642483"/>
    </source>
</evidence>
<feature type="region of interest" description="Disordered" evidence="3">
    <location>
        <begin position="558"/>
        <end position="599"/>
    </location>
</feature>
<organism evidence="5 6">
    <name type="scientific">Clavelina lepadiformis</name>
    <name type="common">Light-bulb sea squirt</name>
    <name type="synonym">Ascidia lepadiformis</name>
    <dbReference type="NCBI Taxonomy" id="159417"/>
    <lineage>
        <taxon>Eukaryota</taxon>
        <taxon>Metazoa</taxon>
        <taxon>Chordata</taxon>
        <taxon>Tunicata</taxon>
        <taxon>Ascidiacea</taxon>
        <taxon>Aplousobranchia</taxon>
        <taxon>Clavelinidae</taxon>
        <taxon>Clavelina</taxon>
    </lineage>
</organism>
<feature type="compositionally biased region" description="Low complexity" evidence="3">
    <location>
        <begin position="583"/>
        <end position="593"/>
    </location>
</feature>
<gene>
    <name evidence="5" type="ORF">CVLEPA_LOCUS4876</name>
</gene>
<evidence type="ECO:0000256" key="2">
    <source>
        <dbReference type="SAM" id="Coils"/>
    </source>
</evidence>
<feature type="compositionally biased region" description="Polar residues" evidence="3">
    <location>
        <begin position="184"/>
        <end position="206"/>
    </location>
</feature>
<feature type="compositionally biased region" description="Polar residues" evidence="3">
    <location>
        <begin position="1032"/>
        <end position="1044"/>
    </location>
</feature>